<dbReference type="Gene3D" id="3.40.50.300">
    <property type="entry name" value="P-loop containing nucleotide triphosphate hydrolases"/>
    <property type="match status" value="1"/>
</dbReference>
<dbReference type="GO" id="GO:0005524">
    <property type="term" value="F:ATP binding"/>
    <property type="evidence" value="ECO:0007669"/>
    <property type="project" value="UniProtKB-KW"/>
</dbReference>
<organism evidence="1 2">
    <name type="scientific">Sulfurovum zhangzhouensis</name>
    <dbReference type="NCBI Taxonomy" id="3019067"/>
    <lineage>
        <taxon>Bacteria</taxon>
        <taxon>Pseudomonadati</taxon>
        <taxon>Campylobacterota</taxon>
        <taxon>Epsilonproteobacteria</taxon>
        <taxon>Campylobacterales</taxon>
        <taxon>Sulfurovaceae</taxon>
        <taxon>Sulfurovum</taxon>
    </lineage>
</organism>
<keyword evidence="1" id="KW-0547">Nucleotide-binding</keyword>
<proteinExistence type="predicted"/>
<dbReference type="SUPFAM" id="SSF52540">
    <property type="entry name" value="P-loop containing nucleoside triphosphate hydrolases"/>
    <property type="match status" value="1"/>
</dbReference>
<dbReference type="EMBL" id="JAQIBD010000003">
    <property type="protein sequence ID" value="MDM5272199.1"/>
    <property type="molecule type" value="Genomic_DNA"/>
</dbReference>
<dbReference type="Proteomes" id="UP001169069">
    <property type="component" value="Unassembled WGS sequence"/>
</dbReference>
<sequence>MKEDDLNTHFSGHTSSLQLLYENASLDEKHQLNEHIKHLLGTYKEANTHFIEKKLHLNEIDEKGTLIFFTGKMGAGKSTYSKKLASELDAVLLSEDDWLSAIYPEEIKNFDDYIKYSSRLKPLLKEHVQRILHSGTSVVMDFPGNTKKQRAWFKEIFLEDQIPHKLIYLKAEDQLCLKRLKQRRQDLPERAQFDTEEVFHQVTSYFQAPTADEGFNIEVVCQ</sequence>
<name>A0ABT7R096_9BACT</name>
<protein>
    <submittedName>
        <fullName evidence="1">ATP-binding protein</fullName>
    </submittedName>
</protein>
<dbReference type="RefSeq" id="WP_289413977.1">
    <property type="nucleotide sequence ID" value="NZ_JAQIBD010000003.1"/>
</dbReference>
<reference evidence="1" key="1">
    <citation type="submission" date="2023-01" db="EMBL/GenBank/DDBJ databases">
        <title>Sulfurovum sp. zt1-1 genome assembly.</title>
        <authorList>
            <person name="Wang J."/>
        </authorList>
    </citation>
    <scope>NUCLEOTIDE SEQUENCE</scope>
    <source>
        <strain evidence="1">Zt1-1</strain>
    </source>
</reference>
<dbReference type="Pfam" id="PF13671">
    <property type="entry name" value="AAA_33"/>
    <property type="match status" value="1"/>
</dbReference>
<dbReference type="InterPro" id="IPR027417">
    <property type="entry name" value="P-loop_NTPase"/>
</dbReference>
<accession>A0ABT7R096</accession>
<evidence type="ECO:0000313" key="1">
    <source>
        <dbReference type="EMBL" id="MDM5272199.1"/>
    </source>
</evidence>
<gene>
    <name evidence="1" type="ORF">PGH07_08400</name>
</gene>
<evidence type="ECO:0000313" key="2">
    <source>
        <dbReference type="Proteomes" id="UP001169069"/>
    </source>
</evidence>
<comment type="caution">
    <text evidence="1">The sequence shown here is derived from an EMBL/GenBank/DDBJ whole genome shotgun (WGS) entry which is preliminary data.</text>
</comment>
<keyword evidence="2" id="KW-1185">Reference proteome</keyword>
<keyword evidence="1" id="KW-0067">ATP-binding</keyword>